<sequence length="112" mass="12353">MKFLVTASTAALSCLFLLVPAALGKSVYVCKNMDTMGIQEAETYANQAVPGQIYESDPESKNGVVRGAYHFSRSNADNEPGYYLVQVVGDKLETQIWKFIQGKWITCPLVKV</sequence>
<accession>A0A381L6V0</accession>
<protein>
    <submittedName>
        <fullName evidence="2">BgtE-20041</fullName>
    </submittedName>
</protein>
<dbReference type="AlphaFoldDB" id="A0A381L6V0"/>
<name>A0A381L6V0_BLUGR</name>
<proteinExistence type="predicted"/>
<reference evidence="2" key="1">
    <citation type="submission" date="2018-07" db="EMBL/GenBank/DDBJ databases">
        <authorList>
            <person name="Quirk P.G."/>
            <person name="Krulwich T.A."/>
        </authorList>
    </citation>
    <scope>NUCLEOTIDE SEQUENCE</scope>
    <source>
        <strain evidence="2">96224</strain>
    </source>
</reference>
<feature type="signal peptide" evidence="1">
    <location>
        <begin position="1"/>
        <end position="24"/>
    </location>
</feature>
<evidence type="ECO:0000256" key="1">
    <source>
        <dbReference type="SAM" id="SignalP"/>
    </source>
</evidence>
<gene>
    <name evidence="2" type="ORF">BGT96224V2_LOCUS2840</name>
</gene>
<keyword evidence="1" id="KW-0732">Signal</keyword>
<organism evidence="2">
    <name type="scientific">Blumeria graminis f. sp. tritici 96224</name>
    <dbReference type="NCBI Taxonomy" id="1268274"/>
    <lineage>
        <taxon>Eukaryota</taxon>
        <taxon>Fungi</taxon>
        <taxon>Dikarya</taxon>
        <taxon>Ascomycota</taxon>
        <taxon>Pezizomycotina</taxon>
        <taxon>Leotiomycetes</taxon>
        <taxon>Erysiphales</taxon>
        <taxon>Erysiphaceae</taxon>
        <taxon>Blumeria</taxon>
    </lineage>
</organism>
<feature type="chain" id="PRO_5016797203" evidence="1">
    <location>
        <begin position="25"/>
        <end position="112"/>
    </location>
</feature>
<dbReference type="EMBL" id="UIGY01000055">
    <property type="protein sequence ID" value="SUZ09644.1"/>
    <property type="molecule type" value="Genomic_DNA"/>
</dbReference>
<evidence type="ECO:0000313" key="2">
    <source>
        <dbReference type="EMBL" id="SUZ09644.1"/>
    </source>
</evidence>